<dbReference type="EMBL" id="HF583926">
    <property type="protein sequence ID" value="CCQ43423.1"/>
    <property type="molecule type" value="Genomic_DNA"/>
</dbReference>
<protein>
    <submittedName>
        <fullName evidence="1">Alternative protein BAZ2B</fullName>
    </submittedName>
</protein>
<dbReference type="AlphaFoldDB" id="L8EAN3"/>
<evidence type="ECO:0000313" key="1">
    <source>
        <dbReference type="EMBL" id="CCQ43423.1"/>
    </source>
</evidence>
<gene>
    <name evidence="1" type="primary">BAZ2B</name>
</gene>
<accession>L8EAN3</accession>
<proteinExistence type="predicted"/>
<sequence length="62" mass="7732">MRMKRKMMKKKMRKMMKMMNLMTANQNQIVIQNQIQKDQKKKMMMIKTKMNQIVILKERKLQ</sequence>
<organism evidence="1">
    <name type="scientific">Homo sapiens</name>
    <name type="common">Human</name>
    <dbReference type="NCBI Taxonomy" id="9606"/>
    <lineage>
        <taxon>Eukaryota</taxon>
        <taxon>Metazoa</taxon>
        <taxon>Chordata</taxon>
        <taxon>Craniata</taxon>
        <taxon>Vertebrata</taxon>
        <taxon>Euteleostomi</taxon>
        <taxon>Mammalia</taxon>
        <taxon>Eutheria</taxon>
        <taxon>Euarchontoglires</taxon>
        <taxon>Primates</taxon>
        <taxon>Haplorrhini</taxon>
        <taxon>Catarrhini</taxon>
        <taxon>Hominidae</taxon>
        <taxon>Homo</taxon>
    </lineage>
</organism>
<dbReference type="ChiTaRS" id="BAZ2B">
    <property type="organism name" value="human"/>
</dbReference>
<name>L8EAN3_HUMAN</name>
<dbReference type="OrthoDB" id="21449at2759"/>
<reference evidence="1" key="1">
    <citation type="journal article" date="2013" name="PLoS ONE">
        <title>Direct detection of alternative open reading frames translation products in human significantly expands the proteome.</title>
        <authorList>
            <person name="Vanderperre B."/>
            <person name="Lucier J.-F."/>
            <person name="Motard J."/>
            <person name="Tremblay G."/>
            <person name="Vanderperre S."/>
            <person name="Wisztorski M."/>
            <person name="Salzet M."/>
            <person name="Boisvert F.-M."/>
            <person name="Roucou X."/>
        </authorList>
    </citation>
    <scope>NUCLEOTIDE SEQUENCE</scope>
</reference>